<dbReference type="Pfam" id="PF01565">
    <property type="entry name" value="FAD_binding_4"/>
    <property type="match status" value="1"/>
</dbReference>
<name>A0A2T0WQN7_9BACT</name>
<keyword evidence="3" id="KW-1133">Transmembrane helix</keyword>
<dbReference type="InterPro" id="IPR036318">
    <property type="entry name" value="FAD-bd_PCMH-like_sf"/>
</dbReference>
<organism evidence="5 6">
    <name type="scientific">Mongoliibacter ruber</name>
    <dbReference type="NCBI Taxonomy" id="1750599"/>
    <lineage>
        <taxon>Bacteria</taxon>
        <taxon>Pseudomonadati</taxon>
        <taxon>Bacteroidota</taxon>
        <taxon>Cytophagia</taxon>
        <taxon>Cytophagales</taxon>
        <taxon>Cyclobacteriaceae</taxon>
        <taxon>Mongoliibacter</taxon>
    </lineage>
</organism>
<feature type="domain" description="FAD-binding PCMH-type" evidence="4">
    <location>
        <begin position="84"/>
        <end position="248"/>
    </location>
</feature>
<evidence type="ECO:0000313" key="6">
    <source>
        <dbReference type="Proteomes" id="UP000238157"/>
    </source>
</evidence>
<reference evidence="5 6" key="1">
    <citation type="submission" date="2018-03" db="EMBL/GenBank/DDBJ databases">
        <title>Genomic Encyclopedia of Archaeal and Bacterial Type Strains, Phase II (KMG-II): from individual species to whole genera.</title>
        <authorList>
            <person name="Goeker M."/>
        </authorList>
    </citation>
    <scope>NUCLEOTIDE SEQUENCE [LARGE SCALE GENOMIC DNA]</scope>
    <source>
        <strain evidence="5 6">DSM 27929</strain>
    </source>
</reference>
<gene>
    <name evidence="5" type="ORF">CLW00_103129</name>
</gene>
<dbReference type="GO" id="GO:0080049">
    <property type="term" value="F:L-gulono-1,4-lactone dehydrogenase activity"/>
    <property type="evidence" value="ECO:0007669"/>
    <property type="project" value="TreeGrafter"/>
</dbReference>
<dbReference type="InterPro" id="IPR016167">
    <property type="entry name" value="FAD-bd_PCMH_sub1"/>
</dbReference>
<dbReference type="SUPFAM" id="SSF56176">
    <property type="entry name" value="FAD-binding/transporter-associated domain-like"/>
    <property type="match status" value="1"/>
</dbReference>
<dbReference type="GO" id="GO:0071949">
    <property type="term" value="F:FAD binding"/>
    <property type="evidence" value="ECO:0007669"/>
    <property type="project" value="InterPro"/>
</dbReference>
<protein>
    <submittedName>
        <fullName evidence="5">Xylitol oxidase</fullName>
    </submittedName>
</protein>
<keyword evidence="3" id="KW-0472">Membrane</keyword>
<dbReference type="Gene3D" id="1.10.45.10">
    <property type="entry name" value="Vanillyl-alcohol Oxidase, Chain A, domain 4"/>
    <property type="match status" value="1"/>
</dbReference>
<dbReference type="AlphaFoldDB" id="A0A2T0WQN7"/>
<dbReference type="Proteomes" id="UP000238157">
    <property type="component" value="Unassembled WGS sequence"/>
</dbReference>
<dbReference type="InterPro" id="IPR016166">
    <property type="entry name" value="FAD-bd_PCMH"/>
</dbReference>
<dbReference type="Pfam" id="PF04030">
    <property type="entry name" value="ALO"/>
    <property type="match status" value="1"/>
</dbReference>
<dbReference type="Gene3D" id="3.30.70.2530">
    <property type="match status" value="1"/>
</dbReference>
<dbReference type="InterPro" id="IPR016171">
    <property type="entry name" value="Vanillyl_alc_oxidase_C-sub2"/>
</dbReference>
<keyword evidence="1" id="KW-0285">Flavoprotein</keyword>
<comment type="caution">
    <text evidence="5">The sequence shown here is derived from an EMBL/GenBank/DDBJ whole genome shotgun (WGS) entry which is preliminary data.</text>
</comment>
<dbReference type="Gene3D" id="3.30.70.2520">
    <property type="match status" value="1"/>
</dbReference>
<dbReference type="GO" id="GO:0016020">
    <property type="term" value="C:membrane"/>
    <property type="evidence" value="ECO:0007669"/>
    <property type="project" value="InterPro"/>
</dbReference>
<dbReference type="PROSITE" id="PS51387">
    <property type="entry name" value="FAD_PCMH"/>
    <property type="match status" value="1"/>
</dbReference>
<dbReference type="EMBL" id="PVTR01000003">
    <property type="protein sequence ID" value="PRY89009.1"/>
    <property type="molecule type" value="Genomic_DNA"/>
</dbReference>
<dbReference type="Gene3D" id="3.30.465.10">
    <property type="match status" value="1"/>
</dbReference>
<accession>A0A2T0WQN7</accession>
<keyword evidence="1" id="KW-0274">FAD</keyword>
<dbReference type="InterPro" id="IPR007173">
    <property type="entry name" value="ALO_C"/>
</dbReference>
<evidence type="ECO:0000256" key="3">
    <source>
        <dbReference type="SAM" id="Phobius"/>
    </source>
</evidence>
<keyword evidence="6" id="KW-1185">Reference proteome</keyword>
<evidence type="ECO:0000259" key="4">
    <source>
        <dbReference type="PROSITE" id="PS51387"/>
    </source>
</evidence>
<evidence type="ECO:0000256" key="2">
    <source>
        <dbReference type="ARBA" id="ARBA00023002"/>
    </source>
</evidence>
<dbReference type="InterPro" id="IPR010031">
    <property type="entry name" value="FAD_lactone_oxidase-like"/>
</dbReference>
<keyword evidence="2" id="KW-0560">Oxidoreductase</keyword>
<feature type="transmembrane region" description="Helical" evidence="3">
    <location>
        <begin position="12"/>
        <end position="33"/>
    </location>
</feature>
<evidence type="ECO:0000313" key="5">
    <source>
        <dbReference type="EMBL" id="PRY89009.1"/>
    </source>
</evidence>
<evidence type="ECO:0000256" key="1">
    <source>
        <dbReference type="ARBA" id="ARBA00022827"/>
    </source>
</evidence>
<dbReference type="GO" id="GO:0003885">
    <property type="term" value="F:D-arabinono-1,4-lactone oxidase activity"/>
    <property type="evidence" value="ECO:0007669"/>
    <property type="project" value="InterPro"/>
</dbReference>
<dbReference type="PIRSF" id="PIRSF000136">
    <property type="entry name" value="LGO_GLO"/>
    <property type="match status" value="1"/>
</dbReference>
<dbReference type="InterPro" id="IPR006094">
    <property type="entry name" value="Oxid_FAD_bind_N"/>
</dbReference>
<sequence length="494" mass="55889">MGLGKKEEYESMMLGIFFYFISRSIFLPYFTKYISIRNLMNKRTFVKNTTVLIGAAFVSPWISCSPKKPESMQADYLLNWAENFRFSTNNVHYPKSIAEVQELVKKSSSLRVLGSRHSFNSIADSDEMLVSFDHLNKIISLDKEKMEVTVEGGIKYGELCTFLHENGFALHNLASLPHISVAGTIATATHGSGLENGNLSTGVAALEFVNAKGQIVSLGKEDEEFYGAVVGLGALGPVTQVTLELQPAFEVAQVVYLDMPMEALKDNFREIMGSAYSVSLFLDWASDKVNEVWIKKRVTTGEEPEFPEEFFGAKKASIKMHPVPSMDAESCSEQLGTPGPWYDRLPHFKMEFQPSAGKELQSEFFVSLEKGYEAIMAVKEMSEQIHPHLFISEIRTIKADDLWMSTAYQRDSVAIHTTWKQEIPEVMALLPQMESKLEKFNPRPHWAKLFTIPYSTLSSRYPKLEAFKTLLAKHDPDGKFRNEFVKRNVFGEER</sequence>
<proteinExistence type="predicted"/>
<dbReference type="PANTHER" id="PTHR43762">
    <property type="entry name" value="L-GULONOLACTONE OXIDASE"/>
    <property type="match status" value="1"/>
</dbReference>
<keyword evidence="3" id="KW-0812">Transmembrane</keyword>
<dbReference type="Gene3D" id="3.30.43.10">
    <property type="entry name" value="Uridine Diphospho-n-acetylenolpyruvylglucosamine Reductase, domain 2"/>
    <property type="match status" value="1"/>
</dbReference>
<dbReference type="PANTHER" id="PTHR43762:SF1">
    <property type="entry name" value="D-ARABINONO-1,4-LACTONE OXIDASE"/>
    <property type="match status" value="1"/>
</dbReference>
<dbReference type="InterPro" id="IPR016169">
    <property type="entry name" value="FAD-bd_PCMH_sub2"/>
</dbReference>